<dbReference type="AlphaFoldDB" id="A0AAW1ABL1"/>
<feature type="active site" description="Proton acceptor" evidence="6">
    <location>
        <position position="79"/>
    </location>
</feature>
<comment type="caution">
    <text evidence="8">The sequence shown here is derived from an EMBL/GenBank/DDBJ whole genome shotgun (WGS) entry which is preliminary data.</text>
</comment>
<evidence type="ECO:0000256" key="7">
    <source>
        <dbReference type="PIRSR" id="PIRSR607702-2"/>
    </source>
</evidence>
<accession>A0AAW1ABL1</accession>
<dbReference type="GO" id="GO:0005829">
    <property type="term" value="C:cytosol"/>
    <property type="evidence" value="ECO:0007669"/>
    <property type="project" value="TreeGrafter"/>
</dbReference>
<evidence type="ECO:0000256" key="3">
    <source>
        <dbReference type="ARBA" id="ARBA00022782"/>
    </source>
</evidence>
<gene>
    <name evidence="8" type="ORF">QLX08_002985</name>
</gene>
<dbReference type="FunFam" id="3.50.20.20:FF:000001">
    <property type="entry name" value="14 kDa phosphohistidine phosphatase"/>
    <property type="match status" value="1"/>
</dbReference>
<evidence type="ECO:0000313" key="9">
    <source>
        <dbReference type="Proteomes" id="UP001432146"/>
    </source>
</evidence>
<keyword evidence="3" id="KW-0221">Differentiation</keyword>
<organism evidence="8 9">
    <name type="scientific">Tetragonisca angustula</name>
    <dbReference type="NCBI Taxonomy" id="166442"/>
    <lineage>
        <taxon>Eukaryota</taxon>
        <taxon>Metazoa</taxon>
        <taxon>Ecdysozoa</taxon>
        <taxon>Arthropoda</taxon>
        <taxon>Hexapoda</taxon>
        <taxon>Insecta</taxon>
        <taxon>Pterygota</taxon>
        <taxon>Neoptera</taxon>
        <taxon>Endopterygota</taxon>
        <taxon>Hymenoptera</taxon>
        <taxon>Apocrita</taxon>
        <taxon>Aculeata</taxon>
        <taxon>Apoidea</taxon>
        <taxon>Anthophila</taxon>
        <taxon>Apidae</taxon>
        <taxon>Tetragonisca</taxon>
    </lineage>
</organism>
<keyword evidence="9" id="KW-1185">Reference proteome</keyword>
<comment type="function">
    <text evidence="1">JanA and janB regulate somatic sex differentiation.</text>
</comment>
<dbReference type="Gene3D" id="3.50.20.20">
    <property type="entry name" value="Janus/Ocnus"/>
    <property type="match status" value="1"/>
</dbReference>
<reference evidence="8 9" key="1">
    <citation type="submission" date="2024-05" db="EMBL/GenBank/DDBJ databases">
        <title>The nuclear and mitochondrial genome assemblies of Tetragonisca angustula (Apidae: Meliponini), a tiny yet remarkable pollinator in the Neotropics.</title>
        <authorList>
            <person name="Ferrari R."/>
            <person name="Ricardo P.C."/>
            <person name="Dias F.C."/>
            <person name="Araujo N.S."/>
            <person name="Soares D.O."/>
            <person name="Zhou Q.-S."/>
            <person name="Zhu C.-D."/>
            <person name="Coutinho L."/>
            <person name="Airas M.C."/>
            <person name="Batista T.M."/>
        </authorList>
    </citation>
    <scope>NUCLEOTIDE SEQUENCE [LARGE SCALE GENOMIC DNA]</scope>
    <source>
        <strain evidence="8">ASF017062</strain>
        <tissue evidence="8">Abdomen</tissue>
    </source>
</reference>
<feature type="binding site" evidence="7">
    <location>
        <position position="52"/>
    </location>
    <ligand>
        <name>substrate</name>
    </ligand>
</feature>
<dbReference type="Proteomes" id="UP001432146">
    <property type="component" value="Unassembled WGS sequence"/>
</dbReference>
<evidence type="ECO:0000313" key="8">
    <source>
        <dbReference type="EMBL" id="KAK9306253.1"/>
    </source>
</evidence>
<evidence type="ECO:0000256" key="6">
    <source>
        <dbReference type="PIRSR" id="PIRSR607702-1"/>
    </source>
</evidence>
<dbReference type="GO" id="GO:0007548">
    <property type="term" value="P:sex differentiation"/>
    <property type="evidence" value="ECO:0007669"/>
    <property type="project" value="UniProtKB-KW"/>
</dbReference>
<evidence type="ECO:0000256" key="5">
    <source>
        <dbReference type="ARBA" id="ARBA00068494"/>
    </source>
</evidence>
<dbReference type="InterPro" id="IPR007702">
    <property type="entry name" value="Janus"/>
</dbReference>
<dbReference type="PANTHER" id="PTHR12258">
    <property type="entry name" value="JANUS-A/JANUS-B"/>
    <property type="match status" value="1"/>
</dbReference>
<dbReference type="InterPro" id="IPR038596">
    <property type="entry name" value="Janus_sf"/>
</dbReference>
<sequence>MAVSLKNFGIGVFGSRHFIFKAVFLNSRQLVTMSESLNKVPDVDIDGHGRFKYILINVYDEPNNISKSIVRGYARAQWHSDIFDEVGDQVKSIPGLRAKCLGGGRIEHDPDERTIKVYGYSQGFGKADHEVSVSLLKKQYPDYTITCSDDGY</sequence>
<dbReference type="GO" id="GO:0030154">
    <property type="term" value="P:cell differentiation"/>
    <property type="evidence" value="ECO:0007669"/>
    <property type="project" value="UniProtKB-KW"/>
</dbReference>
<proteinExistence type="inferred from homology"/>
<keyword evidence="4" id="KW-0726">Sexual differentiation</keyword>
<evidence type="ECO:0000256" key="4">
    <source>
        <dbReference type="ARBA" id="ARBA00022928"/>
    </source>
</evidence>
<dbReference type="SUPFAM" id="SSF143724">
    <property type="entry name" value="PHP14-like"/>
    <property type="match status" value="1"/>
</dbReference>
<dbReference type="GO" id="GO:0101006">
    <property type="term" value="F:protein histidine phosphatase activity"/>
    <property type="evidence" value="ECO:0007669"/>
    <property type="project" value="TreeGrafter"/>
</dbReference>
<dbReference type="PANTHER" id="PTHR12258:SF5">
    <property type="entry name" value="BCDNA.GH02250-RELATED"/>
    <property type="match status" value="1"/>
</dbReference>
<dbReference type="EMBL" id="JAWNGG020000042">
    <property type="protein sequence ID" value="KAK9306253.1"/>
    <property type="molecule type" value="Genomic_DNA"/>
</dbReference>
<protein>
    <recommendedName>
        <fullName evidence="5">Sex-regulated protein janus-A</fullName>
    </recommendedName>
</protein>
<evidence type="ECO:0000256" key="2">
    <source>
        <dbReference type="ARBA" id="ARBA00010971"/>
    </source>
</evidence>
<evidence type="ECO:0000256" key="1">
    <source>
        <dbReference type="ARBA" id="ARBA00002508"/>
    </source>
</evidence>
<dbReference type="Pfam" id="PF05005">
    <property type="entry name" value="Ocnus"/>
    <property type="match status" value="1"/>
</dbReference>
<name>A0AAW1ABL1_9HYME</name>
<comment type="similarity">
    <text evidence="2">Belongs to the janus family.</text>
</comment>